<evidence type="ECO:0000313" key="1">
    <source>
        <dbReference type="EMBL" id="ASO21066.1"/>
    </source>
</evidence>
<dbReference type="RefSeq" id="WP_093942300.1">
    <property type="nucleotide sequence ID" value="NZ_CP022521.1"/>
</dbReference>
<dbReference type="AlphaFoldDB" id="A0A221W5V1"/>
<accession>A0A221W5V1</accession>
<organism evidence="1 2">
    <name type="scientific">Actinoalloteichus hoggarensis</name>
    <dbReference type="NCBI Taxonomy" id="1470176"/>
    <lineage>
        <taxon>Bacteria</taxon>
        <taxon>Bacillati</taxon>
        <taxon>Actinomycetota</taxon>
        <taxon>Actinomycetes</taxon>
        <taxon>Pseudonocardiales</taxon>
        <taxon>Pseudonocardiaceae</taxon>
        <taxon>Actinoalloteichus</taxon>
    </lineage>
</organism>
<protein>
    <submittedName>
        <fullName evidence="1">Uncharacterized protein</fullName>
    </submittedName>
</protein>
<proteinExistence type="predicted"/>
<reference evidence="1 2" key="1">
    <citation type="submission" date="2017-07" db="EMBL/GenBank/DDBJ databases">
        <title>Complete genome sequence of Actinoalloteichus hoggarensis DSM 45943, type strain of Actinoalloteichus hoggarensis.</title>
        <authorList>
            <person name="Ruckert C."/>
            <person name="Nouioui I."/>
            <person name="Willmese J."/>
            <person name="van Wezel G."/>
            <person name="Klenk H.-P."/>
            <person name="Kalinowski J."/>
            <person name="Zotchev S.B."/>
        </authorList>
    </citation>
    <scope>NUCLEOTIDE SEQUENCE [LARGE SCALE GENOMIC DNA]</scope>
    <source>
        <strain evidence="1 2">DSM 45943</strain>
    </source>
</reference>
<dbReference type="Proteomes" id="UP000204221">
    <property type="component" value="Chromosome"/>
</dbReference>
<dbReference type="KEGG" id="ahg:AHOG_17205"/>
<evidence type="ECO:0000313" key="2">
    <source>
        <dbReference type="Proteomes" id="UP000204221"/>
    </source>
</evidence>
<keyword evidence="2" id="KW-1185">Reference proteome</keyword>
<name>A0A221W5V1_9PSEU</name>
<dbReference type="EMBL" id="CP022521">
    <property type="protein sequence ID" value="ASO21066.1"/>
    <property type="molecule type" value="Genomic_DNA"/>
</dbReference>
<gene>
    <name evidence="1" type="ORF">AHOG_17205</name>
</gene>
<sequence>MRRDDLLLFRSKIKPLHAAINAKDMKTAQKIIDYLLREASSPAAMIEVLEEMHLRVKGRPFDGKK</sequence>